<evidence type="ECO:0000256" key="1">
    <source>
        <dbReference type="SAM" id="Phobius"/>
    </source>
</evidence>
<reference evidence="2" key="1">
    <citation type="submission" date="2015-12" db="EMBL/GenBank/DDBJ databases">
        <title>Gene expression during late stages of embryo sac development: a critical building block for successful pollen-pistil interactions.</title>
        <authorList>
            <person name="Liu Y."/>
            <person name="Joly V."/>
            <person name="Sabar M."/>
            <person name="Matton D.P."/>
        </authorList>
    </citation>
    <scope>NUCLEOTIDE SEQUENCE</scope>
</reference>
<keyword evidence="1" id="KW-0812">Transmembrane</keyword>
<evidence type="ECO:0000313" key="2">
    <source>
        <dbReference type="EMBL" id="JAP12885.1"/>
    </source>
</evidence>
<protein>
    <submittedName>
        <fullName evidence="2">Putative ovule protein</fullName>
    </submittedName>
</protein>
<keyword evidence="1" id="KW-0472">Membrane</keyword>
<sequence>MNSSYSISYSLSFFSNFCFKFFPWCVALYMVHQALGRPCKGCSTSYYHNLHMGSWWWNNDSKIVEHLWNIFTQ</sequence>
<name>A0A0V0GXK8_SOLCH</name>
<feature type="transmembrane region" description="Helical" evidence="1">
    <location>
        <begin position="6"/>
        <end position="31"/>
    </location>
</feature>
<keyword evidence="1" id="KW-1133">Transmembrane helix</keyword>
<dbReference type="AlphaFoldDB" id="A0A0V0GXK8"/>
<dbReference type="EMBL" id="GEDG01028901">
    <property type="protein sequence ID" value="JAP12885.1"/>
    <property type="molecule type" value="Transcribed_RNA"/>
</dbReference>
<proteinExistence type="predicted"/>
<organism evidence="2">
    <name type="scientific">Solanum chacoense</name>
    <name type="common">Chaco potato</name>
    <dbReference type="NCBI Taxonomy" id="4108"/>
    <lineage>
        <taxon>Eukaryota</taxon>
        <taxon>Viridiplantae</taxon>
        <taxon>Streptophyta</taxon>
        <taxon>Embryophyta</taxon>
        <taxon>Tracheophyta</taxon>
        <taxon>Spermatophyta</taxon>
        <taxon>Magnoliopsida</taxon>
        <taxon>eudicotyledons</taxon>
        <taxon>Gunneridae</taxon>
        <taxon>Pentapetalae</taxon>
        <taxon>asterids</taxon>
        <taxon>lamiids</taxon>
        <taxon>Solanales</taxon>
        <taxon>Solanaceae</taxon>
        <taxon>Solanoideae</taxon>
        <taxon>Solaneae</taxon>
        <taxon>Solanum</taxon>
    </lineage>
</organism>
<accession>A0A0V0GXK8</accession>